<dbReference type="Proteomes" id="UP000179769">
    <property type="component" value="Unassembled WGS sequence"/>
</dbReference>
<sequence length="201" mass="21282">MQQLDLLAALDDPAPPSAIWTPAPPGRNARTEAEAAQTLLDHLLVAVPLHMAEMAGWSQERRRRVGLPAGWSALVGMADSMMFLPQTAGRSEAAYGLYARGLAVLAYEAGGSGLFGAHWCAAPHPGCPVGSPTLVVPLAALAARCRAAMARPEWQGPLVDLEALLADDGRPVHRRATRTVPRTRRPVRAPRVVDVPTGGVL</sequence>
<protein>
    <submittedName>
        <fullName evidence="1">Uncharacterized protein</fullName>
    </submittedName>
</protein>
<dbReference type="OrthoDB" id="3481432at2"/>
<organism evidence="1 2">
    <name type="scientific">Parafrankia soli</name>
    <dbReference type="NCBI Taxonomy" id="2599596"/>
    <lineage>
        <taxon>Bacteria</taxon>
        <taxon>Bacillati</taxon>
        <taxon>Actinomycetota</taxon>
        <taxon>Actinomycetes</taxon>
        <taxon>Frankiales</taxon>
        <taxon>Frankiaceae</taxon>
        <taxon>Parafrankia</taxon>
    </lineage>
</organism>
<dbReference type="RefSeq" id="WP_071060241.1">
    <property type="nucleotide sequence ID" value="NZ_MAXA01000047.1"/>
</dbReference>
<accession>A0A1S1R7R6</accession>
<name>A0A1S1R7R6_9ACTN</name>
<keyword evidence="2" id="KW-1185">Reference proteome</keyword>
<evidence type="ECO:0000313" key="1">
    <source>
        <dbReference type="EMBL" id="OHV42220.1"/>
    </source>
</evidence>
<dbReference type="EMBL" id="MAXA01000047">
    <property type="protein sequence ID" value="OHV42220.1"/>
    <property type="molecule type" value="Genomic_DNA"/>
</dbReference>
<dbReference type="AlphaFoldDB" id="A0A1S1R7R6"/>
<proteinExistence type="predicted"/>
<gene>
    <name evidence="1" type="ORF">BBK14_11405</name>
</gene>
<comment type="caution">
    <text evidence="1">The sequence shown here is derived from an EMBL/GenBank/DDBJ whole genome shotgun (WGS) entry which is preliminary data.</text>
</comment>
<reference evidence="2" key="1">
    <citation type="submission" date="2016-07" db="EMBL/GenBank/DDBJ databases">
        <title>Frankia sp. NRRL B-16219 Genome sequencing.</title>
        <authorList>
            <person name="Ghodhbane-Gtari F."/>
            <person name="Swanson E."/>
            <person name="Gueddou A."/>
            <person name="Louati M."/>
            <person name="Nouioui I."/>
            <person name="Hezbri K."/>
            <person name="Abebe-Akele F."/>
            <person name="Simpson S."/>
            <person name="Morris K."/>
            <person name="Thomas K."/>
            <person name="Gtari M."/>
            <person name="Tisa L.S."/>
        </authorList>
    </citation>
    <scope>NUCLEOTIDE SEQUENCE [LARGE SCALE GENOMIC DNA]</scope>
    <source>
        <strain evidence="2">NRRL B-16219</strain>
    </source>
</reference>
<evidence type="ECO:0000313" key="2">
    <source>
        <dbReference type="Proteomes" id="UP000179769"/>
    </source>
</evidence>